<dbReference type="EMBL" id="LVLJ01000012">
    <property type="protein sequence ID" value="OAE36002.1"/>
    <property type="molecule type" value="Genomic_DNA"/>
</dbReference>
<dbReference type="AlphaFoldDB" id="A0A176WUN8"/>
<evidence type="ECO:0000313" key="2">
    <source>
        <dbReference type="Proteomes" id="UP000077202"/>
    </source>
</evidence>
<evidence type="ECO:0000313" key="1">
    <source>
        <dbReference type="EMBL" id="OAE36002.1"/>
    </source>
</evidence>
<name>A0A176WUN8_MARPO</name>
<dbReference type="Proteomes" id="UP000077202">
    <property type="component" value="Unassembled WGS sequence"/>
</dbReference>
<proteinExistence type="predicted"/>
<accession>A0A176WUN8</accession>
<gene>
    <name evidence="1" type="ORF">AXG93_93s1410</name>
</gene>
<reference evidence="1" key="1">
    <citation type="submission" date="2016-03" db="EMBL/GenBank/DDBJ databases">
        <title>Mechanisms controlling the formation of the plant cell surface in tip-growing cells are functionally conserved among land plants.</title>
        <authorList>
            <person name="Honkanen S."/>
            <person name="Jones V.A."/>
            <person name="Morieri G."/>
            <person name="Champion C."/>
            <person name="Hetherington A.J."/>
            <person name="Kelly S."/>
            <person name="Saint-Marcoux D."/>
            <person name="Proust H."/>
            <person name="Prescott H."/>
            <person name="Dolan L."/>
        </authorList>
    </citation>
    <scope>NUCLEOTIDE SEQUENCE [LARGE SCALE GENOMIC DNA]</scope>
    <source>
        <tissue evidence="1">Whole gametophyte</tissue>
    </source>
</reference>
<organism evidence="1 2">
    <name type="scientific">Marchantia polymorpha subsp. ruderalis</name>
    <dbReference type="NCBI Taxonomy" id="1480154"/>
    <lineage>
        <taxon>Eukaryota</taxon>
        <taxon>Viridiplantae</taxon>
        <taxon>Streptophyta</taxon>
        <taxon>Embryophyta</taxon>
        <taxon>Marchantiophyta</taxon>
        <taxon>Marchantiopsida</taxon>
        <taxon>Marchantiidae</taxon>
        <taxon>Marchantiales</taxon>
        <taxon>Marchantiaceae</taxon>
        <taxon>Marchantia</taxon>
    </lineage>
</organism>
<sequence length="240" mass="26355">MNESSSGGEEEEEEAECIYLSTWGAYEEFSRPGLRIVVRPIKVSIKFVPFRLDDDNHATAYEPDHSRAYGMYLIAVLIRSLPLDSSRERTHNHEVGAIQSSDQSADMSLWSAVNKSQLRGRIILALDTGGYVLPWEGGREIEGEALGSGSQSLSSKACGGTWREELFLRQLELADLDLAIMLELFAGKIVDGAMQAGQLKPWPVSEAIRNGETAKALSADILLEAQDPWLASWAGAIVML</sequence>
<protein>
    <submittedName>
        <fullName evidence="1">Uncharacterized protein</fullName>
    </submittedName>
</protein>
<keyword evidence="2" id="KW-1185">Reference proteome</keyword>
<comment type="caution">
    <text evidence="1">The sequence shown here is derived from an EMBL/GenBank/DDBJ whole genome shotgun (WGS) entry which is preliminary data.</text>
</comment>